<evidence type="ECO:0000313" key="1">
    <source>
        <dbReference type="EnsemblMetazoa" id="CJA37023.1"/>
    </source>
</evidence>
<evidence type="ECO:0000313" key="2">
    <source>
        <dbReference type="Proteomes" id="UP000005237"/>
    </source>
</evidence>
<proteinExistence type="predicted"/>
<protein>
    <submittedName>
        <fullName evidence="1">Uncharacterized protein</fullName>
    </submittedName>
</protein>
<name>A0A8R1EJY7_CAEJA</name>
<dbReference type="AlphaFoldDB" id="A0A8R1EJY7"/>
<reference evidence="1" key="2">
    <citation type="submission" date="2022-06" db="UniProtKB">
        <authorList>
            <consortium name="EnsemblMetazoa"/>
        </authorList>
    </citation>
    <scope>IDENTIFICATION</scope>
    <source>
        <strain evidence="1">DF5081</strain>
    </source>
</reference>
<dbReference type="EnsemblMetazoa" id="CJA37023.1">
    <property type="protein sequence ID" value="CJA37023.1"/>
    <property type="gene ID" value="WBGene00212870"/>
</dbReference>
<reference evidence="2" key="1">
    <citation type="submission" date="2010-08" db="EMBL/GenBank/DDBJ databases">
        <authorList>
            <consortium name="Caenorhabditis japonica Sequencing Consortium"/>
            <person name="Wilson R.K."/>
        </authorList>
    </citation>
    <scope>NUCLEOTIDE SEQUENCE [LARGE SCALE GENOMIC DNA]</scope>
    <source>
        <strain evidence="2">DF5081</strain>
    </source>
</reference>
<sequence length="74" mass="8135">MANGEVEFGTRTTTSFPRSTIIKQDKRNIGASFAMMMMKNLSTSCVYPFTFLPSATISVSLSKNGMATRRLSAF</sequence>
<organism evidence="1 2">
    <name type="scientific">Caenorhabditis japonica</name>
    <dbReference type="NCBI Taxonomy" id="281687"/>
    <lineage>
        <taxon>Eukaryota</taxon>
        <taxon>Metazoa</taxon>
        <taxon>Ecdysozoa</taxon>
        <taxon>Nematoda</taxon>
        <taxon>Chromadorea</taxon>
        <taxon>Rhabditida</taxon>
        <taxon>Rhabditina</taxon>
        <taxon>Rhabditomorpha</taxon>
        <taxon>Rhabditoidea</taxon>
        <taxon>Rhabditidae</taxon>
        <taxon>Peloderinae</taxon>
        <taxon>Caenorhabditis</taxon>
    </lineage>
</organism>
<accession>A0A8R1EJY7</accession>
<dbReference type="Proteomes" id="UP000005237">
    <property type="component" value="Unassembled WGS sequence"/>
</dbReference>
<keyword evidence="2" id="KW-1185">Reference proteome</keyword>